<accession>A0AAD8KYM2</accession>
<dbReference type="PANTHER" id="PTHR33136:SF89">
    <property type="entry name" value="PROTEIN RALF-LIKE 19"/>
    <property type="match status" value="1"/>
</dbReference>
<dbReference type="GO" id="GO:0009506">
    <property type="term" value="C:plasmodesma"/>
    <property type="evidence" value="ECO:0007669"/>
    <property type="project" value="TreeGrafter"/>
</dbReference>
<sequence>MLFLPHILKLSVPNQTRLDTKTRPKTFIHRFSTRVIMSKMTNDIVFLIMWALTFSCFAVSSSTNVPFKPNLVVLNHLSNESSQLVRDTIDFDEEMMMESETARRVLAGKRYISYNAMAKNNIPCNQRGQSYYDCNRKGQANPYTRGCNVITRCGGR</sequence>
<evidence type="ECO:0008006" key="9">
    <source>
        <dbReference type="Google" id="ProtNLM"/>
    </source>
</evidence>
<dbReference type="Pfam" id="PF05498">
    <property type="entry name" value="RALF"/>
    <property type="match status" value="1"/>
</dbReference>
<proteinExistence type="inferred from homology"/>
<evidence type="ECO:0000256" key="3">
    <source>
        <dbReference type="ARBA" id="ARBA00022525"/>
    </source>
</evidence>
<dbReference type="GO" id="GO:0019722">
    <property type="term" value="P:calcium-mediated signaling"/>
    <property type="evidence" value="ECO:0007669"/>
    <property type="project" value="TreeGrafter"/>
</dbReference>
<comment type="caution">
    <text evidence="7">The sequence shown here is derived from an EMBL/GenBank/DDBJ whole genome shotgun (WGS) entry which is preliminary data.</text>
</comment>
<evidence type="ECO:0000313" key="7">
    <source>
        <dbReference type="EMBL" id="KAK1431004.1"/>
    </source>
</evidence>
<dbReference type="GO" id="GO:0005576">
    <property type="term" value="C:extracellular region"/>
    <property type="evidence" value="ECO:0007669"/>
    <property type="project" value="UniProtKB-SubCell"/>
</dbReference>
<dbReference type="Proteomes" id="UP001229421">
    <property type="component" value="Unassembled WGS sequence"/>
</dbReference>
<reference evidence="7" key="1">
    <citation type="journal article" date="2023" name="bioRxiv">
        <title>Improved chromosome-level genome assembly for marigold (Tagetes erecta).</title>
        <authorList>
            <person name="Jiang F."/>
            <person name="Yuan L."/>
            <person name="Wang S."/>
            <person name="Wang H."/>
            <person name="Xu D."/>
            <person name="Wang A."/>
            <person name="Fan W."/>
        </authorList>
    </citation>
    <scope>NUCLEOTIDE SEQUENCE</scope>
    <source>
        <strain evidence="7">WSJ</strain>
        <tissue evidence="7">Leaf</tissue>
    </source>
</reference>
<evidence type="ECO:0000256" key="4">
    <source>
        <dbReference type="ARBA" id="ARBA00022702"/>
    </source>
</evidence>
<comment type="subcellular location">
    <subcellularLocation>
        <location evidence="1">Secreted</location>
    </subcellularLocation>
</comment>
<keyword evidence="8" id="KW-1185">Reference proteome</keyword>
<keyword evidence="6" id="KW-1015">Disulfide bond</keyword>
<gene>
    <name evidence="7" type="ORF">QVD17_14193</name>
</gene>
<dbReference type="PANTHER" id="PTHR33136">
    <property type="entry name" value="RAPID ALKALINIZATION FACTOR-LIKE"/>
    <property type="match status" value="1"/>
</dbReference>
<dbReference type="AlphaFoldDB" id="A0AAD8KYM2"/>
<keyword evidence="4" id="KW-0372">Hormone</keyword>
<evidence type="ECO:0000256" key="5">
    <source>
        <dbReference type="ARBA" id="ARBA00022729"/>
    </source>
</evidence>
<comment type="similarity">
    <text evidence="2">Belongs to the plant rapid alkalinization factor (RALF) family.</text>
</comment>
<dbReference type="InterPro" id="IPR008801">
    <property type="entry name" value="RALF"/>
</dbReference>
<dbReference type="EMBL" id="JAUHHV010000003">
    <property type="protein sequence ID" value="KAK1431004.1"/>
    <property type="molecule type" value="Genomic_DNA"/>
</dbReference>
<evidence type="ECO:0000256" key="2">
    <source>
        <dbReference type="ARBA" id="ARBA00009178"/>
    </source>
</evidence>
<keyword evidence="5" id="KW-0732">Signal</keyword>
<evidence type="ECO:0000256" key="1">
    <source>
        <dbReference type="ARBA" id="ARBA00004613"/>
    </source>
</evidence>
<keyword evidence="3" id="KW-0964">Secreted</keyword>
<organism evidence="7 8">
    <name type="scientific">Tagetes erecta</name>
    <name type="common">African marigold</name>
    <dbReference type="NCBI Taxonomy" id="13708"/>
    <lineage>
        <taxon>Eukaryota</taxon>
        <taxon>Viridiplantae</taxon>
        <taxon>Streptophyta</taxon>
        <taxon>Embryophyta</taxon>
        <taxon>Tracheophyta</taxon>
        <taxon>Spermatophyta</taxon>
        <taxon>Magnoliopsida</taxon>
        <taxon>eudicotyledons</taxon>
        <taxon>Gunneridae</taxon>
        <taxon>Pentapetalae</taxon>
        <taxon>asterids</taxon>
        <taxon>campanulids</taxon>
        <taxon>Asterales</taxon>
        <taxon>Asteraceae</taxon>
        <taxon>Asteroideae</taxon>
        <taxon>Heliantheae alliance</taxon>
        <taxon>Tageteae</taxon>
        <taxon>Tagetes</taxon>
    </lineage>
</organism>
<dbReference type="GO" id="GO:0005179">
    <property type="term" value="F:hormone activity"/>
    <property type="evidence" value="ECO:0007669"/>
    <property type="project" value="UniProtKB-KW"/>
</dbReference>
<name>A0AAD8KYM2_TARER</name>
<evidence type="ECO:0000256" key="6">
    <source>
        <dbReference type="ARBA" id="ARBA00023157"/>
    </source>
</evidence>
<evidence type="ECO:0000313" key="8">
    <source>
        <dbReference type="Proteomes" id="UP001229421"/>
    </source>
</evidence>
<protein>
    <recommendedName>
        <fullName evidence="9">Rapid ALkalinization Factor</fullName>
    </recommendedName>
</protein>